<reference evidence="1 2" key="1">
    <citation type="submission" date="2023-07" db="EMBL/GenBank/DDBJ databases">
        <title>Comparative genomics of wheat-associated soil bacteria to identify genetic determinants of phenazine resistance.</title>
        <authorList>
            <person name="Mouncey N."/>
        </authorList>
    </citation>
    <scope>NUCLEOTIDE SEQUENCE [LARGE SCALE GENOMIC DNA]</scope>
    <source>
        <strain evidence="1 2">V2I4</strain>
    </source>
</reference>
<comment type="caution">
    <text evidence="1">The sequence shown here is derived from an EMBL/GenBank/DDBJ whole genome shotgun (WGS) entry which is preliminary data.</text>
</comment>
<dbReference type="RefSeq" id="WP_307527612.1">
    <property type="nucleotide sequence ID" value="NZ_JAUSZI010000002.1"/>
</dbReference>
<keyword evidence="2" id="KW-1185">Reference proteome</keyword>
<evidence type="ECO:0000313" key="1">
    <source>
        <dbReference type="EMBL" id="MDQ1031456.1"/>
    </source>
</evidence>
<proteinExistence type="predicted"/>
<dbReference type="EMBL" id="JAUSZI010000002">
    <property type="protein sequence ID" value="MDQ1031456.1"/>
    <property type="molecule type" value="Genomic_DNA"/>
</dbReference>
<protein>
    <recommendedName>
        <fullName evidence="3">ATP-binding protein</fullName>
    </recommendedName>
</protein>
<accession>A0ABU0T6N0</accession>
<evidence type="ECO:0008006" key="3">
    <source>
        <dbReference type="Google" id="ProtNLM"/>
    </source>
</evidence>
<dbReference type="Gene3D" id="3.40.50.300">
    <property type="entry name" value="P-loop containing nucleotide triphosphate hydrolases"/>
    <property type="match status" value="1"/>
</dbReference>
<name>A0ABU0T6N0_9ACTN</name>
<dbReference type="InterPro" id="IPR027417">
    <property type="entry name" value="P-loop_NTPase"/>
</dbReference>
<organism evidence="1 2">
    <name type="scientific">Streptomyces umbrinus</name>
    <dbReference type="NCBI Taxonomy" id="67370"/>
    <lineage>
        <taxon>Bacteria</taxon>
        <taxon>Bacillati</taxon>
        <taxon>Actinomycetota</taxon>
        <taxon>Actinomycetes</taxon>
        <taxon>Kitasatosporales</taxon>
        <taxon>Streptomycetaceae</taxon>
        <taxon>Streptomyces</taxon>
        <taxon>Streptomyces phaeochromogenes group</taxon>
    </lineage>
</organism>
<dbReference type="Proteomes" id="UP001230328">
    <property type="component" value="Unassembled WGS sequence"/>
</dbReference>
<evidence type="ECO:0000313" key="2">
    <source>
        <dbReference type="Proteomes" id="UP001230328"/>
    </source>
</evidence>
<sequence>MIIWINGPFGGGKTTTASLLHQRLPGSIITDPEEVGFLLRKSLGDHPSRQRDFQNYPMWRTLVAAVCAELDHHTDSGPVIAPMTLLCREYADEIFDALGKAGIKVHHLLVHAEAETLRARIESSMEFPGDEERSEKVRAFRRRKLIDYEDAHATWLSERAKVIDTTSLTPEQVADRALTLLHQP</sequence>
<dbReference type="SUPFAM" id="SSF52540">
    <property type="entry name" value="P-loop containing nucleoside triphosphate hydrolases"/>
    <property type="match status" value="1"/>
</dbReference>
<gene>
    <name evidence="1" type="ORF">QF035_009038</name>
</gene>
<dbReference type="Pfam" id="PF13671">
    <property type="entry name" value="AAA_33"/>
    <property type="match status" value="1"/>
</dbReference>